<reference evidence="6" key="1">
    <citation type="journal article" date="2020" name="bioRxiv">
        <title>Whole genome comparisons of ergot fungi reveals the divergence and evolution of species within the genus Claviceps are the result of varying mechanisms driving genome evolution and host range expansion.</title>
        <authorList>
            <person name="Wyka S.A."/>
            <person name="Mondo S.J."/>
            <person name="Liu M."/>
            <person name="Dettman J."/>
            <person name="Nalam V."/>
            <person name="Broders K.D."/>
        </authorList>
    </citation>
    <scope>NUCLEOTIDE SEQUENCE</scope>
    <source>
        <strain evidence="6">CCC 489</strain>
    </source>
</reference>
<keyword evidence="7" id="KW-1185">Reference proteome</keyword>
<dbReference type="GO" id="GO:0016887">
    <property type="term" value="F:ATP hydrolysis activity"/>
    <property type="evidence" value="ECO:0007669"/>
    <property type="project" value="InterPro"/>
</dbReference>
<dbReference type="InterPro" id="IPR003959">
    <property type="entry name" value="ATPase_AAA_core"/>
</dbReference>
<dbReference type="InterPro" id="IPR027417">
    <property type="entry name" value="P-loop_NTPase"/>
</dbReference>
<dbReference type="SUPFAM" id="SSF52540">
    <property type="entry name" value="P-loop containing nucleoside triphosphate hydrolases"/>
    <property type="match status" value="1"/>
</dbReference>
<dbReference type="Pfam" id="PF00004">
    <property type="entry name" value="AAA"/>
    <property type="match status" value="1"/>
</dbReference>
<evidence type="ECO:0000259" key="5">
    <source>
        <dbReference type="SMART" id="SM00382"/>
    </source>
</evidence>
<evidence type="ECO:0000313" key="7">
    <source>
        <dbReference type="Proteomes" id="UP000811619"/>
    </source>
</evidence>
<keyword evidence="3" id="KW-0067">ATP-binding</keyword>
<proteinExistence type="inferred from homology"/>
<comment type="similarity">
    <text evidence="1">Belongs to the AAA ATPase family. BCS1 subfamily.</text>
</comment>
<dbReference type="SMART" id="SM00382">
    <property type="entry name" value="AAA"/>
    <property type="match status" value="1"/>
</dbReference>
<dbReference type="Proteomes" id="UP000811619">
    <property type="component" value="Unassembled WGS sequence"/>
</dbReference>
<dbReference type="InterPro" id="IPR050747">
    <property type="entry name" value="Mitochondrial_chaperone_BCS1"/>
</dbReference>
<dbReference type="AlphaFoldDB" id="A0A8K0J876"/>
<dbReference type="PANTHER" id="PTHR23070">
    <property type="entry name" value="BCS1 AAA-TYPE ATPASE"/>
    <property type="match status" value="1"/>
</dbReference>
<keyword evidence="2" id="KW-0547">Nucleotide-binding</keyword>
<dbReference type="OrthoDB" id="10251412at2759"/>
<sequence>MEDPVGIHGRKHAKGGGHASFESTSGKYSDPTDDREARSTDSMSPLRALSAQIFPVLRNLLLGYGILSSHSGAQTGPFMSWLGYFLALYAVVSRLIGPITFLIDQYLVSTISVESDSDPYVMFISWASKNSKALASRKAFLQTAFYIPPWRDYGMAGTGIPFDQDASNNNGGRGRKYANYSPDPSKVVEPISMIFQEARRDWNRDATDYTKIFRPSDPELYGVDLWQNVARRPVRSMESVIVDEQVKARVLDDMNKYLLPQAARWYADRGIPLRRGYGFFGPPGTGKTSFASACAATFGIPIYVLSLHDASLTESRFTRLVNDLPRKSILLLEDIDTAGIRRDGDGTKSETKDGEKKQAISLSGLLNAIDGVASQEGRILIMTANKPELLDEALVRPGRVDIQVHFENASASQAAEQFRVMYQGRAPQQLVDEGNESDAPTDKEKMTSLPDVPEMTKEKLEALSQQFASQIPDRVFSHAEIQNFLLEHRDDAIAAAEKAGRWAKDLKERKESKR</sequence>
<evidence type="ECO:0000256" key="2">
    <source>
        <dbReference type="ARBA" id="ARBA00022741"/>
    </source>
</evidence>
<dbReference type="GO" id="GO:0005524">
    <property type="term" value="F:ATP binding"/>
    <property type="evidence" value="ECO:0007669"/>
    <property type="project" value="UniProtKB-KW"/>
</dbReference>
<evidence type="ECO:0000313" key="6">
    <source>
        <dbReference type="EMBL" id="KAG5927188.1"/>
    </source>
</evidence>
<dbReference type="Pfam" id="PF25426">
    <property type="entry name" value="AAA_lid_BCS1"/>
    <property type="match status" value="1"/>
</dbReference>
<gene>
    <name evidence="6" type="ORF">E4U42_002507</name>
</gene>
<evidence type="ECO:0000256" key="4">
    <source>
        <dbReference type="SAM" id="MobiDB-lite"/>
    </source>
</evidence>
<name>A0A8K0J876_9HYPO</name>
<dbReference type="Gene3D" id="3.40.50.300">
    <property type="entry name" value="P-loop containing nucleotide triphosphate hydrolases"/>
    <property type="match status" value="1"/>
</dbReference>
<feature type="region of interest" description="Disordered" evidence="4">
    <location>
        <begin position="1"/>
        <end position="43"/>
    </location>
</feature>
<dbReference type="InterPro" id="IPR003593">
    <property type="entry name" value="AAA+_ATPase"/>
</dbReference>
<accession>A0A8K0J876</accession>
<protein>
    <recommendedName>
        <fullName evidence="5">AAA+ ATPase domain-containing protein</fullName>
    </recommendedName>
</protein>
<feature type="domain" description="AAA+ ATPase" evidence="5">
    <location>
        <begin position="273"/>
        <end position="410"/>
    </location>
</feature>
<dbReference type="EMBL" id="SRPY01000201">
    <property type="protein sequence ID" value="KAG5927188.1"/>
    <property type="molecule type" value="Genomic_DNA"/>
</dbReference>
<comment type="caution">
    <text evidence="6">The sequence shown here is derived from an EMBL/GenBank/DDBJ whole genome shotgun (WGS) entry which is preliminary data.</text>
</comment>
<feature type="compositionally biased region" description="Basic and acidic residues" evidence="4">
    <location>
        <begin position="30"/>
        <end position="39"/>
    </location>
</feature>
<evidence type="ECO:0000256" key="1">
    <source>
        <dbReference type="ARBA" id="ARBA00007448"/>
    </source>
</evidence>
<organism evidence="6 7">
    <name type="scientific">Claviceps africana</name>
    <dbReference type="NCBI Taxonomy" id="83212"/>
    <lineage>
        <taxon>Eukaryota</taxon>
        <taxon>Fungi</taxon>
        <taxon>Dikarya</taxon>
        <taxon>Ascomycota</taxon>
        <taxon>Pezizomycotina</taxon>
        <taxon>Sordariomycetes</taxon>
        <taxon>Hypocreomycetidae</taxon>
        <taxon>Hypocreales</taxon>
        <taxon>Clavicipitaceae</taxon>
        <taxon>Claviceps</taxon>
    </lineage>
</organism>
<evidence type="ECO:0000256" key="3">
    <source>
        <dbReference type="ARBA" id="ARBA00022840"/>
    </source>
</evidence>
<dbReference type="InterPro" id="IPR057495">
    <property type="entry name" value="AAA_lid_BCS1"/>
</dbReference>